<dbReference type="PANTHER" id="PTHR11614">
    <property type="entry name" value="PHOSPHOLIPASE-RELATED"/>
    <property type="match status" value="1"/>
</dbReference>
<proteinExistence type="predicted"/>
<dbReference type="InterPro" id="IPR051044">
    <property type="entry name" value="MAG_DAG_Lipase"/>
</dbReference>
<evidence type="ECO:0000256" key="3">
    <source>
        <dbReference type="PIRSR" id="PIRSR017388-3"/>
    </source>
</evidence>
<protein>
    <submittedName>
        <fullName evidence="5">Alpha/beta fold hydrolase</fullName>
    </submittedName>
</protein>
<dbReference type="RefSeq" id="WP_271435634.1">
    <property type="nucleotide sequence ID" value="NZ_CP073355.1"/>
</dbReference>
<organism evidence="5 6">
    <name type="scientific">Thermospira aquatica</name>
    <dbReference type="NCBI Taxonomy" id="2828656"/>
    <lineage>
        <taxon>Bacteria</taxon>
        <taxon>Pseudomonadati</taxon>
        <taxon>Spirochaetota</taxon>
        <taxon>Spirochaetia</taxon>
        <taxon>Brevinematales</taxon>
        <taxon>Thermospiraceae</taxon>
        <taxon>Thermospira</taxon>
    </lineage>
</organism>
<dbReference type="SUPFAM" id="SSF53474">
    <property type="entry name" value="alpha/beta-Hydrolases"/>
    <property type="match status" value="1"/>
</dbReference>
<dbReference type="PIRSF" id="PIRSF017388">
    <property type="entry name" value="Esterase_lipase"/>
    <property type="match status" value="1"/>
</dbReference>
<feature type="site" description="Important for substrate specificity" evidence="3">
    <location>
        <position position="144"/>
    </location>
</feature>
<dbReference type="AlphaFoldDB" id="A0AAX3BDV6"/>
<dbReference type="InterPro" id="IPR012354">
    <property type="entry name" value="Esterase_lipase"/>
</dbReference>
<evidence type="ECO:0000256" key="2">
    <source>
        <dbReference type="PIRSR" id="PIRSR017388-2"/>
    </source>
</evidence>
<dbReference type="Gene3D" id="3.40.50.1820">
    <property type="entry name" value="alpha/beta hydrolase"/>
    <property type="match status" value="1"/>
</dbReference>
<name>A0AAX3BDV6_9SPIR</name>
<dbReference type="Proteomes" id="UP001056539">
    <property type="component" value="Chromosome"/>
</dbReference>
<gene>
    <name evidence="5" type="ORF">KDW03_01515</name>
</gene>
<feature type="active site" description="Nucleophile" evidence="1">
    <location>
        <position position="94"/>
    </location>
</feature>
<evidence type="ECO:0000259" key="4">
    <source>
        <dbReference type="Pfam" id="PF12146"/>
    </source>
</evidence>
<feature type="binding site" evidence="2">
    <location>
        <position position="95"/>
    </location>
    <ligand>
        <name>substrate</name>
    </ligand>
</feature>
<dbReference type="KEGG" id="taqu:KDW03_01515"/>
<dbReference type="EMBL" id="CP073355">
    <property type="protein sequence ID" value="URA10507.1"/>
    <property type="molecule type" value="Genomic_DNA"/>
</dbReference>
<feature type="active site" description="Charge relay system" evidence="1">
    <location>
        <position position="225"/>
    </location>
</feature>
<dbReference type="InterPro" id="IPR029058">
    <property type="entry name" value="AB_hydrolase_fold"/>
</dbReference>
<evidence type="ECO:0000313" key="6">
    <source>
        <dbReference type="Proteomes" id="UP001056539"/>
    </source>
</evidence>
<dbReference type="Pfam" id="PF12146">
    <property type="entry name" value="Hydrolase_4"/>
    <property type="match status" value="1"/>
</dbReference>
<keyword evidence="5" id="KW-0378">Hydrolase</keyword>
<dbReference type="GO" id="GO:0052689">
    <property type="term" value="F:carboxylic ester hydrolase activity"/>
    <property type="evidence" value="ECO:0007669"/>
    <property type="project" value="InterPro"/>
</dbReference>
<accession>A0AAX3BDV6</accession>
<reference evidence="5" key="2">
    <citation type="submission" date="2022-06" db="EMBL/GenBank/DDBJ databases">
        <title>Thermospira aquatica gen. nov., sp. nov.</title>
        <authorList>
            <person name="Ben Ali Gam Z."/>
            <person name="Labat M."/>
        </authorList>
    </citation>
    <scope>NUCLEOTIDE SEQUENCE</scope>
    <source>
        <strain evidence="5">F1F22</strain>
    </source>
</reference>
<reference evidence="5" key="1">
    <citation type="submission" date="2021-04" db="EMBL/GenBank/DDBJ databases">
        <authorList>
            <person name="Postec A."/>
        </authorList>
    </citation>
    <scope>NUCLEOTIDE SEQUENCE</scope>
    <source>
        <strain evidence="5">F1F22</strain>
    </source>
</reference>
<evidence type="ECO:0000313" key="5">
    <source>
        <dbReference type="EMBL" id="URA10507.1"/>
    </source>
</evidence>
<feature type="domain" description="Serine aminopeptidase S33" evidence="4">
    <location>
        <begin position="19"/>
        <end position="228"/>
    </location>
</feature>
<feature type="active site" description="Charge relay system" evidence="1">
    <location>
        <position position="195"/>
    </location>
</feature>
<sequence length="252" mass="28751">MRILPGFEPFSFQGKGDEGVLLIHGFTGSTTSIREWGEYLAKSGYHVESPRLSGHGTRWQDVNRYRVEDWLLDVEDAYHLLKSRVRTMYVAGLSMGGLLALAMAEEHPEIKAIVLVNHALEFYPHPLLPLVPILRFVLPSVPAISSDIKDPNIREIAYDRTPVNGVYQVRRLQKMVSERLSQITQPLLIFKSREDHVLPVSNVEKTISRVSSSVKEVIWLENSYHVATQDYDKHIIFERSVEFLKRIGGHHG</sequence>
<dbReference type="InterPro" id="IPR022742">
    <property type="entry name" value="Hydrolase_4"/>
</dbReference>
<feature type="binding site" evidence="2">
    <location>
        <position position="26"/>
    </location>
    <ligand>
        <name>substrate</name>
    </ligand>
</feature>
<keyword evidence="6" id="KW-1185">Reference proteome</keyword>
<evidence type="ECO:0000256" key="1">
    <source>
        <dbReference type="PIRSR" id="PIRSR017388-1"/>
    </source>
</evidence>